<name>A0AAV3X2I0_9CYAN</name>
<dbReference type="Gene3D" id="3.40.630.30">
    <property type="match status" value="1"/>
</dbReference>
<sequence length="51" mass="6044">MLKAESEAKKRGCHHCYLDKFSFQALGFYQKLGYQIFGILQDFPPGHQRYF</sequence>
<proteinExistence type="predicted"/>
<dbReference type="EMBL" id="BLAY01000001">
    <property type="protein sequence ID" value="GET35341.1"/>
    <property type="molecule type" value="Genomic_DNA"/>
</dbReference>
<accession>A0AAV3X2I0</accession>
<protein>
    <submittedName>
        <fullName evidence="1">N-acetylmannosamine-6-phosphate epimerase superfamily protein</fullName>
    </submittedName>
</protein>
<comment type="caution">
    <text evidence="1">The sequence shown here is derived from an EMBL/GenBank/DDBJ whole genome shotgun (WGS) entry which is preliminary data.</text>
</comment>
<evidence type="ECO:0000313" key="2">
    <source>
        <dbReference type="Proteomes" id="UP001050975"/>
    </source>
</evidence>
<dbReference type="Proteomes" id="UP001050975">
    <property type="component" value="Unassembled WGS sequence"/>
</dbReference>
<keyword evidence="2" id="KW-1185">Reference proteome</keyword>
<organism evidence="1 2">
    <name type="scientific">Microseira wollei NIES-4236</name>
    <dbReference type="NCBI Taxonomy" id="2530354"/>
    <lineage>
        <taxon>Bacteria</taxon>
        <taxon>Bacillati</taxon>
        <taxon>Cyanobacteriota</taxon>
        <taxon>Cyanophyceae</taxon>
        <taxon>Oscillatoriophycideae</taxon>
        <taxon>Aerosakkonematales</taxon>
        <taxon>Aerosakkonemataceae</taxon>
        <taxon>Microseira</taxon>
    </lineage>
</organism>
<dbReference type="InterPro" id="IPR016181">
    <property type="entry name" value="Acyl_CoA_acyltransferase"/>
</dbReference>
<dbReference type="AlphaFoldDB" id="A0AAV3X2I0"/>
<dbReference type="SUPFAM" id="SSF55729">
    <property type="entry name" value="Acyl-CoA N-acyltransferases (Nat)"/>
    <property type="match status" value="1"/>
</dbReference>
<gene>
    <name evidence="1" type="ORF">MiSe_00830</name>
</gene>
<evidence type="ECO:0000313" key="1">
    <source>
        <dbReference type="EMBL" id="GET35341.1"/>
    </source>
</evidence>
<reference evidence="1" key="1">
    <citation type="submission" date="2019-10" db="EMBL/GenBank/DDBJ databases">
        <title>Draft genome sequece of Microseira wollei NIES-4236.</title>
        <authorList>
            <person name="Yamaguchi H."/>
            <person name="Suzuki S."/>
            <person name="Kawachi M."/>
        </authorList>
    </citation>
    <scope>NUCLEOTIDE SEQUENCE</scope>
    <source>
        <strain evidence="1">NIES-4236</strain>
    </source>
</reference>